<name>A0A7W8HF87_9BURK</name>
<dbReference type="InterPro" id="IPR013658">
    <property type="entry name" value="SGL"/>
</dbReference>
<evidence type="ECO:0000256" key="1">
    <source>
        <dbReference type="PIRSR" id="PIRSR605511-1"/>
    </source>
</evidence>
<dbReference type="InterPro" id="IPR011042">
    <property type="entry name" value="6-blade_b-propeller_TolB-like"/>
</dbReference>
<feature type="binding site" evidence="2">
    <location>
        <position position="171"/>
    </location>
    <ligand>
        <name>a divalent metal cation</name>
        <dbReference type="ChEBI" id="CHEBI:60240"/>
    </ligand>
</feature>
<protein>
    <submittedName>
        <fullName evidence="4">Gluconolactonase</fullName>
        <ecNumber evidence="4">3.1.1.17</ecNumber>
    </submittedName>
</protein>
<feature type="active site" description="Proton donor/acceptor" evidence="1">
    <location>
        <position position="229"/>
    </location>
</feature>
<proteinExistence type="predicted"/>
<dbReference type="PANTHER" id="PTHR47572:SF5">
    <property type="entry name" value="BLR2277 PROTEIN"/>
    <property type="match status" value="1"/>
</dbReference>
<gene>
    <name evidence="4" type="ORF">HNQ70_000104</name>
</gene>
<keyword evidence="5" id="KW-1185">Reference proteome</keyword>
<evidence type="ECO:0000313" key="4">
    <source>
        <dbReference type="EMBL" id="MBB5270120.1"/>
    </source>
</evidence>
<dbReference type="Pfam" id="PF08450">
    <property type="entry name" value="SGL"/>
    <property type="match status" value="1"/>
</dbReference>
<sequence length="309" mass="32573">MRIREIASGLEFPEGPIAMDDGSVLLVEIARGTLTRVTPDGRASVVAQLGGGPNGAAIGPDGAVYVCNNGGFHWHRRPDGQLRPGHQGDDYSGGRIERVNLATGKAERVYEACDGEALRGPNDLVFDAHGSFYFSDLGKGRARELDRGAIHYAKPDGSSIRTVAPGVMTPNGIGLSPDGKTLYYAETEGARLWALDLAGPGMVDRRKPPAPPGMRVLTASPGGHHQYFDSMAVDALGNVCVATILHGGITVISPDGGLVSHVPVPDRYTTNICFGGPDMRTAYLTLSGSGRLVAIDDWPVPGLRLHCNA</sequence>
<dbReference type="RefSeq" id="WP_183963256.1">
    <property type="nucleotide sequence ID" value="NZ_BAABEW010000003.1"/>
</dbReference>
<keyword evidence="2" id="KW-0479">Metal-binding</keyword>
<dbReference type="PANTHER" id="PTHR47572">
    <property type="entry name" value="LIPOPROTEIN-RELATED"/>
    <property type="match status" value="1"/>
</dbReference>
<dbReference type="GO" id="GO:0046872">
    <property type="term" value="F:metal ion binding"/>
    <property type="evidence" value="ECO:0007669"/>
    <property type="project" value="UniProtKB-KW"/>
</dbReference>
<accession>A0A7W8HF87</accession>
<dbReference type="GO" id="GO:0004341">
    <property type="term" value="F:gluconolactonase activity"/>
    <property type="evidence" value="ECO:0007669"/>
    <property type="project" value="UniProtKB-EC"/>
</dbReference>
<evidence type="ECO:0000313" key="5">
    <source>
        <dbReference type="Proteomes" id="UP000532440"/>
    </source>
</evidence>
<dbReference type="InterPro" id="IPR051262">
    <property type="entry name" value="SMP-30/CGR1_Lactonase"/>
</dbReference>
<evidence type="ECO:0000259" key="3">
    <source>
        <dbReference type="Pfam" id="PF08450"/>
    </source>
</evidence>
<keyword evidence="2" id="KW-0862">Zinc</keyword>
<dbReference type="EMBL" id="JACHGB010000001">
    <property type="protein sequence ID" value="MBB5270120.1"/>
    <property type="molecule type" value="Genomic_DNA"/>
</dbReference>
<dbReference type="SUPFAM" id="SSF63829">
    <property type="entry name" value="Calcium-dependent phosphotriesterase"/>
    <property type="match status" value="1"/>
</dbReference>
<dbReference type="Proteomes" id="UP000532440">
    <property type="component" value="Unassembled WGS sequence"/>
</dbReference>
<dbReference type="AlphaFoldDB" id="A0A7W8HF87"/>
<dbReference type="EC" id="3.1.1.17" evidence="4"/>
<evidence type="ECO:0000256" key="2">
    <source>
        <dbReference type="PIRSR" id="PIRSR605511-2"/>
    </source>
</evidence>
<organism evidence="4 5">
    <name type="scientific">Quisquiliibacterium transsilvanicum</name>
    <dbReference type="NCBI Taxonomy" id="1549638"/>
    <lineage>
        <taxon>Bacteria</taxon>
        <taxon>Pseudomonadati</taxon>
        <taxon>Pseudomonadota</taxon>
        <taxon>Betaproteobacteria</taxon>
        <taxon>Burkholderiales</taxon>
        <taxon>Burkholderiaceae</taxon>
        <taxon>Quisquiliibacterium</taxon>
    </lineage>
</organism>
<dbReference type="PRINTS" id="PR01790">
    <property type="entry name" value="SMP30FAMILY"/>
</dbReference>
<reference evidence="4 5" key="1">
    <citation type="submission" date="2020-08" db="EMBL/GenBank/DDBJ databases">
        <title>Genomic Encyclopedia of Type Strains, Phase IV (KMG-IV): sequencing the most valuable type-strain genomes for metagenomic binning, comparative biology and taxonomic classification.</title>
        <authorList>
            <person name="Goeker M."/>
        </authorList>
    </citation>
    <scope>NUCLEOTIDE SEQUENCE [LARGE SCALE GENOMIC DNA]</scope>
    <source>
        <strain evidence="4 5">DSM 29781</strain>
    </source>
</reference>
<feature type="binding site" evidence="2">
    <location>
        <position position="229"/>
    </location>
    <ligand>
        <name>a divalent metal cation</name>
        <dbReference type="ChEBI" id="CHEBI:60240"/>
    </ligand>
</feature>
<comment type="caution">
    <text evidence="4">The sequence shown here is derived from an EMBL/GenBank/DDBJ whole genome shotgun (WGS) entry which is preliminary data.</text>
</comment>
<feature type="domain" description="SMP-30/Gluconolactonase/LRE-like region" evidence="3">
    <location>
        <begin position="12"/>
        <end position="286"/>
    </location>
</feature>
<dbReference type="Gene3D" id="2.120.10.30">
    <property type="entry name" value="TolB, C-terminal domain"/>
    <property type="match status" value="1"/>
</dbReference>
<feature type="binding site" evidence="2">
    <location>
        <position position="122"/>
    </location>
    <ligand>
        <name>substrate</name>
    </ligand>
</feature>
<dbReference type="InterPro" id="IPR005511">
    <property type="entry name" value="SMP-30"/>
</dbReference>
<comment type="cofactor">
    <cofactor evidence="2">
        <name>Zn(2+)</name>
        <dbReference type="ChEBI" id="CHEBI:29105"/>
    </cofactor>
    <text evidence="2">Binds 1 divalent metal cation per subunit.</text>
</comment>
<keyword evidence="4" id="KW-0378">Hydrolase</keyword>